<organism evidence="3">
    <name type="scientific">Tanacetum cinerariifolium</name>
    <name type="common">Dalmatian daisy</name>
    <name type="synonym">Chrysanthemum cinerariifolium</name>
    <dbReference type="NCBI Taxonomy" id="118510"/>
    <lineage>
        <taxon>Eukaryota</taxon>
        <taxon>Viridiplantae</taxon>
        <taxon>Streptophyta</taxon>
        <taxon>Embryophyta</taxon>
        <taxon>Tracheophyta</taxon>
        <taxon>Spermatophyta</taxon>
        <taxon>Magnoliopsida</taxon>
        <taxon>eudicotyledons</taxon>
        <taxon>Gunneridae</taxon>
        <taxon>Pentapetalae</taxon>
        <taxon>asterids</taxon>
        <taxon>campanulids</taxon>
        <taxon>Asterales</taxon>
        <taxon>Asteraceae</taxon>
        <taxon>Asteroideae</taxon>
        <taxon>Anthemideae</taxon>
        <taxon>Anthemidinae</taxon>
        <taxon>Tanacetum</taxon>
    </lineage>
</organism>
<keyword evidence="3" id="KW-0695">RNA-directed DNA polymerase</keyword>
<dbReference type="InterPro" id="IPR001584">
    <property type="entry name" value="Integrase_cat-core"/>
</dbReference>
<dbReference type="PANTHER" id="PTHR47266">
    <property type="entry name" value="ENDONUCLEASE-RELATED"/>
    <property type="match status" value="1"/>
</dbReference>
<sequence length="493" mass="57120">MLSCVNDIKEEHQVFPGLISRNQGYKRNRNVTASHLSRIGNNESSEDSEVDDNFLGETLMEINTKDEHGFADFANYLVSDVIPKGMTYQQKNKFFSDLKHYFWEEPYLFKVSSDGMIRRCVSGLETQTILDQCHHGDYGPNITAKKVLDSGFRWPTIIKEAHTLVCLCEACQKTCNISKRNEIPLNNIQVCEIFDIWGIDFMRPFPKSYKFKYILVDVDYVSKWAEAQALATNDAQVVFTFLKRLFCHFEMPKALISDRGFRKPDFVCIAVDMSRETRVCRKDTIGPCNSLQTTLLVCFLNGILNKRQEKQSEEQCMISPFSSTTMGDANPIRTLRYYSKPSHEGYMNTIELPDDETKEEGNVKTSTTAYEDHKMTVESQEEFKEETEDEIKEKEKDSSKHFDTFPTMKELRLHYNWIMRKSLGPRRKRSNPGKIFNFILRVKGLKVFVGNFTYECEFMVLKDTTSVIDHDLGSVIFRKPFVEATGIVYDKEE</sequence>
<dbReference type="GO" id="GO:0003676">
    <property type="term" value="F:nucleic acid binding"/>
    <property type="evidence" value="ECO:0007669"/>
    <property type="project" value="InterPro"/>
</dbReference>
<evidence type="ECO:0000259" key="2">
    <source>
        <dbReference type="PROSITE" id="PS50994"/>
    </source>
</evidence>
<keyword evidence="3" id="KW-0548">Nucleotidyltransferase</keyword>
<feature type="compositionally biased region" description="Acidic residues" evidence="1">
    <location>
        <begin position="379"/>
        <end position="390"/>
    </location>
</feature>
<dbReference type="InterPro" id="IPR036397">
    <property type="entry name" value="RNaseH_sf"/>
</dbReference>
<gene>
    <name evidence="3" type="ORF">Tci_011917</name>
</gene>
<dbReference type="GO" id="GO:0015074">
    <property type="term" value="P:DNA integration"/>
    <property type="evidence" value="ECO:0007669"/>
    <property type="project" value="InterPro"/>
</dbReference>
<evidence type="ECO:0000256" key="1">
    <source>
        <dbReference type="SAM" id="MobiDB-lite"/>
    </source>
</evidence>
<accession>A0A6L2JT90</accession>
<feature type="region of interest" description="Disordered" evidence="1">
    <location>
        <begin position="376"/>
        <end position="399"/>
    </location>
</feature>
<dbReference type="SUPFAM" id="SSF53098">
    <property type="entry name" value="Ribonuclease H-like"/>
    <property type="match status" value="1"/>
</dbReference>
<keyword evidence="3" id="KW-0808">Transferase</keyword>
<dbReference type="Gene3D" id="1.10.340.70">
    <property type="match status" value="1"/>
</dbReference>
<dbReference type="GO" id="GO:0003964">
    <property type="term" value="F:RNA-directed DNA polymerase activity"/>
    <property type="evidence" value="ECO:0007669"/>
    <property type="project" value="UniProtKB-KW"/>
</dbReference>
<dbReference type="InterPro" id="IPR052160">
    <property type="entry name" value="Gypsy_RT_Integrase-like"/>
</dbReference>
<dbReference type="EMBL" id="BKCJ010001237">
    <property type="protein sequence ID" value="GEU39939.1"/>
    <property type="molecule type" value="Genomic_DNA"/>
</dbReference>
<comment type="caution">
    <text evidence="3">The sequence shown here is derived from an EMBL/GenBank/DDBJ whole genome shotgun (WGS) entry which is preliminary data.</text>
</comment>
<name>A0A6L2JT90_TANCI</name>
<dbReference type="Gene3D" id="3.30.420.10">
    <property type="entry name" value="Ribonuclease H-like superfamily/Ribonuclease H"/>
    <property type="match status" value="1"/>
</dbReference>
<reference evidence="3" key="1">
    <citation type="journal article" date="2019" name="Sci. Rep.">
        <title>Draft genome of Tanacetum cinerariifolium, the natural source of mosquito coil.</title>
        <authorList>
            <person name="Yamashiro T."/>
            <person name="Shiraishi A."/>
            <person name="Satake H."/>
            <person name="Nakayama K."/>
        </authorList>
    </citation>
    <scope>NUCLEOTIDE SEQUENCE</scope>
</reference>
<evidence type="ECO:0000313" key="3">
    <source>
        <dbReference type="EMBL" id="GEU39939.1"/>
    </source>
</evidence>
<feature type="domain" description="Integrase catalytic" evidence="2">
    <location>
        <begin position="180"/>
        <end position="260"/>
    </location>
</feature>
<protein>
    <submittedName>
        <fullName evidence="3">Reverse transcriptase domain-containing protein</fullName>
    </submittedName>
</protein>
<proteinExistence type="predicted"/>
<dbReference type="AlphaFoldDB" id="A0A6L2JT90"/>
<dbReference type="PROSITE" id="PS50994">
    <property type="entry name" value="INTEGRASE"/>
    <property type="match status" value="1"/>
</dbReference>
<dbReference type="InterPro" id="IPR012337">
    <property type="entry name" value="RNaseH-like_sf"/>
</dbReference>